<gene>
    <name evidence="1" type="ORF">MARLIPOL_16979</name>
</gene>
<dbReference type="EMBL" id="ASAD01000022">
    <property type="protein sequence ID" value="EON90834.1"/>
    <property type="molecule type" value="Genomic_DNA"/>
</dbReference>
<dbReference type="InterPro" id="IPR015946">
    <property type="entry name" value="KH_dom-like_a/b"/>
</dbReference>
<protein>
    <submittedName>
        <fullName evidence="1">Osmc family protein</fullName>
    </submittedName>
</protein>
<comment type="caution">
    <text evidence="1">The sequence shown here is derived from an EMBL/GenBank/DDBJ whole genome shotgun (WGS) entry which is preliminary data.</text>
</comment>
<dbReference type="OrthoDB" id="9789573at2"/>
<dbReference type="STRING" id="1318628.MARLIPOL_16979"/>
<dbReference type="eggNOG" id="COG1765">
    <property type="taxonomic scope" value="Bacteria"/>
</dbReference>
<dbReference type="RefSeq" id="WP_012139609.1">
    <property type="nucleotide sequence ID" value="NZ_KE007329.1"/>
</dbReference>
<dbReference type="Pfam" id="PF02566">
    <property type="entry name" value="OsmC"/>
    <property type="match status" value="1"/>
</dbReference>
<accession>R8AWY9</accession>
<dbReference type="Proteomes" id="UP000016540">
    <property type="component" value="Unassembled WGS sequence"/>
</dbReference>
<keyword evidence="2" id="KW-1185">Reference proteome</keyword>
<name>R8AWY9_9GAMM</name>
<dbReference type="PANTHER" id="PTHR39624">
    <property type="entry name" value="PROTEIN INVOLVED IN RIMO-MEDIATED BETA-METHYLTHIOLATION OF RIBOSOMAL PROTEIN S12 YCAO"/>
    <property type="match status" value="1"/>
</dbReference>
<evidence type="ECO:0000313" key="2">
    <source>
        <dbReference type="Proteomes" id="UP000016540"/>
    </source>
</evidence>
<dbReference type="Gene3D" id="3.30.300.20">
    <property type="match status" value="1"/>
</dbReference>
<sequence>MTIKLSKDDLGEFRQLIRADQHELFADARVDNSSDSAPDPHDLYDASLAACKAITLLMYAERANIPLDDVDIEIARDNTEERSGTYQLHVDLRLNGNLDESHRNRLEKVAEKCPVHKLMTAVTTVVTTSCRLAE</sequence>
<evidence type="ECO:0000313" key="1">
    <source>
        <dbReference type="EMBL" id="EON90834.1"/>
    </source>
</evidence>
<dbReference type="AlphaFoldDB" id="R8AWY9"/>
<dbReference type="InterPro" id="IPR003718">
    <property type="entry name" value="OsmC/Ohr_fam"/>
</dbReference>
<dbReference type="PANTHER" id="PTHR39624:SF2">
    <property type="entry name" value="OSMC-LIKE PROTEIN"/>
    <property type="match status" value="1"/>
</dbReference>
<dbReference type="HOGENOM" id="CLU_100275_4_0_6"/>
<dbReference type="InterPro" id="IPR036102">
    <property type="entry name" value="OsmC/Ohrsf"/>
</dbReference>
<reference evidence="1 2" key="1">
    <citation type="journal article" date="2013" name="Genome Announc.">
        <title>Draft Genome Sequence of the Moderately Halophilic Bacterium Marinobacter lipolyticus Strain SM19.</title>
        <authorList>
            <person name="Papke R.T."/>
            <person name="de la Haba R.R."/>
            <person name="Infante-Dominguez C."/>
            <person name="Perez D."/>
            <person name="Sanchez-Porro C."/>
            <person name="Lapierre P."/>
            <person name="Ventosa A."/>
        </authorList>
    </citation>
    <scope>NUCLEOTIDE SEQUENCE [LARGE SCALE GENOMIC DNA]</scope>
    <source>
        <strain evidence="1 2">SM19</strain>
    </source>
</reference>
<proteinExistence type="predicted"/>
<dbReference type="SUPFAM" id="SSF82784">
    <property type="entry name" value="OsmC-like"/>
    <property type="match status" value="1"/>
</dbReference>
<organism evidence="1 2">
    <name type="scientific">Marinobacter lipolyticus SM19</name>
    <dbReference type="NCBI Taxonomy" id="1318628"/>
    <lineage>
        <taxon>Bacteria</taxon>
        <taxon>Pseudomonadati</taxon>
        <taxon>Pseudomonadota</taxon>
        <taxon>Gammaproteobacteria</taxon>
        <taxon>Pseudomonadales</taxon>
        <taxon>Marinobacteraceae</taxon>
        <taxon>Marinobacter</taxon>
    </lineage>
</organism>